<dbReference type="EMBL" id="CP159373">
    <property type="protein sequence ID" value="XCN73434.1"/>
    <property type="molecule type" value="Genomic_DNA"/>
</dbReference>
<keyword evidence="1" id="KW-0472">Membrane</keyword>
<feature type="transmembrane region" description="Helical" evidence="1">
    <location>
        <begin position="50"/>
        <end position="69"/>
    </location>
</feature>
<feature type="transmembrane region" description="Helical" evidence="1">
    <location>
        <begin position="20"/>
        <end position="43"/>
    </location>
</feature>
<protein>
    <submittedName>
        <fullName evidence="2">Uncharacterized protein</fullName>
    </submittedName>
</protein>
<organism evidence="2">
    <name type="scientific">Candidatus Electrothrix aestuarii</name>
    <dbReference type="NCBI Taxonomy" id="3062594"/>
    <lineage>
        <taxon>Bacteria</taxon>
        <taxon>Pseudomonadati</taxon>
        <taxon>Thermodesulfobacteriota</taxon>
        <taxon>Desulfobulbia</taxon>
        <taxon>Desulfobulbales</taxon>
        <taxon>Desulfobulbaceae</taxon>
        <taxon>Candidatus Electrothrix</taxon>
    </lineage>
</organism>
<dbReference type="KEGG" id="eaj:Q3M24_01405"/>
<reference evidence="2" key="2">
    <citation type="submission" date="2024-06" db="EMBL/GenBank/DDBJ databases">
        <authorList>
            <person name="Plum-Jensen L.E."/>
            <person name="Schramm A."/>
            <person name="Marshall I.P.G."/>
        </authorList>
    </citation>
    <scope>NUCLEOTIDE SEQUENCE</scope>
    <source>
        <strain evidence="2">Rat1</strain>
    </source>
</reference>
<accession>A0AAU8LX24</accession>
<keyword evidence="1" id="KW-1133">Transmembrane helix</keyword>
<evidence type="ECO:0000256" key="1">
    <source>
        <dbReference type="SAM" id="Phobius"/>
    </source>
</evidence>
<keyword evidence="1" id="KW-0812">Transmembrane</keyword>
<gene>
    <name evidence="2" type="ORF">Q3M24_01405</name>
</gene>
<sequence length="141" mass="13957">MSNCFLFILIEYGAVHLSLLMTPLIGDANFLLYYVVLWFVLLIMTKLNDWEILVPIVVYVSAGVTRIIAGHGYGLSGAGCIWATMFEGLVVYLLLANFSQGTGGGFGTGGGCGGGGGMSGSGGGCGGGGGGGCGGCGGGGG</sequence>
<feature type="transmembrane region" description="Helical" evidence="1">
    <location>
        <begin position="75"/>
        <end position="95"/>
    </location>
</feature>
<evidence type="ECO:0000313" key="2">
    <source>
        <dbReference type="EMBL" id="XCN73434.1"/>
    </source>
</evidence>
<dbReference type="AlphaFoldDB" id="A0AAU8LX24"/>
<proteinExistence type="predicted"/>
<reference evidence="2" key="1">
    <citation type="journal article" date="2024" name="Syst. Appl. Microbiol.">
        <title>First single-strain enrichments of Electrothrix cable bacteria, description of E. aestuarii sp. nov. and E. rattekaaiensis sp. nov., and proposal of a cable bacteria taxonomy following the rules of the SeqCode.</title>
        <authorList>
            <person name="Plum-Jensen L.E."/>
            <person name="Schramm A."/>
            <person name="Marshall I.P.G."/>
        </authorList>
    </citation>
    <scope>NUCLEOTIDE SEQUENCE</scope>
    <source>
        <strain evidence="2">Rat1</strain>
    </source>
</reference>
<name>A0AAU8LX24_9BACT</name>